<dbReference type="PANTHER" id="PTHR46082">
    <property type="entry name" value="ATP/GTP-BINDING PROTEIN-RELATED"/>
    <property type="match status" value="1"/>
</dbReference>
<name>A0AAD6HM06_9EURO</name>
<dbReference type="PANTHER" id="PTHR46082:SF11">
    <property type="entry name" value="AAA+ ATPASE DOMAIN-CONTAINING PROTEIN-RELATED"/>
    <property type="match status" value="1"/>
</dbReference>
<gene>
    <name evidence="1" type="ORF">N7493_004875</name>
</gene>
<evidence type="ECO:0000313" key="2">
    <source>
        <dbReference type="Proteomes" id="UP001215712"/>
    </source>
</evidence>
<reference evidence="1" key="1">
    <citation type="journal article" date="2023" name="IMA Fungus">
        <title>Comparative genomic study of the Penicillium genus elucidates a diverse pangenome and 15 lateral gene transfer events.</title>
        <authorList>
            <person name="Petersen C."/>
            <person name="Sorensen T."/>
            <person name="Nielsen M.R."/>
            <person name="Sondergaard T.E."/>
            <person name="Sorensen J.L."/>
            <person name="Fitzpatrick D.A."/>
            <person name="Frisvad J.C."/>
            <person name="Nielsen K.L."/>
        </authorList>
    </citation>
    <scope>NUCLEOTIDE SEQUENCE</scope>
    <source>
        <strain evidence="1">IBT 17514</strain>
    </source>
</reference>
<dbReference type="Gene3D" id="3.40.50.1580">
    <property type="entry name" value="Nucleoside phosphorylase domain"/>
    <property type="match status" value="1"/>
</dbReference>
<dbReference type="GO" id="GO:0003824">
    <property type="term" value="F:catalytic activity"/>
    <property type="evidence" value="ECO:0007669"/>
    <property type="project" value="InterPro"/>
</dbReference>
<dbReference type="InterPro" id="IPR035994">
    <property type="entry name" value="Nucleoside_phosphorylase_sf"/>
</dbReference>
<dbReference type="EMBL" id="JAQJAN010000006">
    <property type="protein sequence ID" value="KAJ5727055.1"/>
    <property type="molecule type" value="Genomic_DNA"/>
</dbReference>
<evidence type="ECO:0000313" key="1">
    <source>
        <dbReference type="EMBL" id="KAJ5727055.1"/>
    </source>
</evidence>
<proteinExistence type="predicted"/>
<evidence type="ECO:0008006" key="3">
    <source>
        <dbReference type="Google" id="ProtNLM"/>
    </source>
</evidence>
<dbReference type="AlphaFoldDB" id="A0AAD6HM06"/>
<dbReference type="Proteomes" id="UP001215712">
    <property type="component" value="Unassembled WGS sequence"/>
</dbReference>
<accession>A0AAD6HM06</accession>
<keyword evidence="2" id="KW-1185">Reference proteome</keyword>
<dbReference type="SUPFAM" id="SSF53167">
    <property type="entry name" value="Purine and uridine phosphorylases"/>
    <property type="match status" value="1"/>
</dbReference>
<protein>
    <recommendedName>
        <fullName evidence="3">Nucleoside phosphorylase domain-containing protein</fullName>
    </recommendedName>
</protein>
<sequence length="1174" mass="130509">MSDPEDYTVGWICAITTEYVAANAFLDEIHDFPVSLPPSSVNEYTLGRIGKHNVVISALPMGEYGISSAARVAEDMMHSFPNIRLGLMVGIGGGAPSPKHDIRLGDIVVSFPQNGLGGVIQYDFGKTLQGQSFQPTGYLDQPPVSLRAAVSGLRAQYELEGQNLDDKVSKIFEKEPRLRRKYERPDPTSDRLYQSQIIHPQDGELPCDSNRGDDLSCLVSRAPRTEDDATPTIHYGRIASANQLMRDALIRDRLAEEMDVLCFEMEAAGLMNHFPCLVIRGICDYADSHKNHNWQGYAAMVAAAYTKDLLYRIVPQQVEREAKIINILKEGDHHTHITFGTVNSGLQLGVNHSPISFGSIINFGSLQRHGSAAQEYQSPYSQKSFEIPRSWRNPDKFEVESLVSTGNTPTQTKGTEFRWADQLLLQTGEAAADSGNSWMRSLLSIGYSHQEVVELLTEKKYDSPWIFFTPSSIPVSAIHTGLHLPRCSHHCRLYDQSGQIRASDVRAAPIDSRTTYNEDVIENIEELCGLAGITPSTRATKDWAGSSEFSEGNTVASCHLFKAQISSVLCQVCSAFGLLQKSGLCCDSFTILQLCPLDQSTRMPYLKVVRVNFQLIEILKQAALNLGDGEQNDMIFAASKAILQLVLPQITELAPFEDVGRCFSFCALAAQFLCLGLLSYAQAHVGPIQPFFLDTPLQKITLLGLAGESIFPCLVAKLVNLTCLGNMTRGQVLAFGASPSPFEDSLFDCSGYQQSTPSYDVLGGVEDILDIWGPGNLVYLEGTAGPPIAIKIGDGFIFANSTSEKFHWARELEESAQMRAIDLSQALLIGTLVVPNPECQLSEADCRMASMSVLEYLGASRSSWKRSQRQVAFQGGQYVVGQATETWNKQKGIPVKDVALSNLQHGLIQYLDEYWGLQVSYCTGVARRVPLRRLVADLLSQFTADSGLKFDLELRLRDEPMELCAFQNWIEGLDSQLRTEIFNIIKKVLLSLRDTGLDATEKYFCVAWPWDGDTLRCFQIPLEGQNAWARMLADSHDCATFAYITMECLETVDIRCRCSASRSTYQNSIPLLETTVTCPTRVSQPWSLKNGEVYFFSKLDSMFWVKVQRQQVARTASLVELAAMMSIPHDLRLRLHMSERKKQRARLRERSTSVIQGEIVSVFSTRKSPERTSI</sequence>
<organism evidence="1 2">
    <name type="scientific">Penicillium malachiteum</name>
    <dbReference type="NCBI Taxonomy" id="1324776"/>
    <lineage>
        <taxon>Eukaryota</taxon>
        <taxon>Fungi</taxon>
        <taxon>Dikarya</taxon>
        <taxon>Ascomycota</taxon>
        <taxon>Pezizomycotina</taxon>
        <taxon>Eurotiomycetes</taxon>
        <taxon>Eurotiomycetidae</taxon>
        <taxon>Eurotiales</taxon>
        <taxon>Aspergillaceae</taxon>
        <taxon>Penicillium</taxon>
    </lineage>
</organism>
<dbReference type="InterPro" id="IPR053137">
    <property type="entry name" value="NLR-like"/>
</dbReference>
<comment type="caution">
    <text evidence="1">The sequence shown here is derived from an EMBL/GenBank/DDBJ whole genome shotgun (WGS) entry which is preliminary data.</text>
</comment>
<dbReference type="GO" id="GO:0009116">
    <property type="term" value="P:nucleoside metabolic process"/>
    <property type="evidence" value="ECO:0007669"/>
    <property type="project" value="InterPro"/>
</dbReference>
<reference evidence="1" key="2">
    <citation type="submission" date="2023-01" db="EMBL/GenBank/DDBJ databases">
        <authorList>
            <person name="Petersen C."/>
        </authorList>
    </citation>
    <scope>NUCLEOTIDE SEQUENCE</scope>
    <source>
        <strain evidence="1">IBT 17514</strain>
    </source>
</reference>